<evidence type="ECO:0000256" key="1">
    <source>
        <dbReference type="ARBA" id="ARBA00004429"/>
    </source>
</evidence>
<dbReference type="InterPro" id="IPR027463">
    <property type="entry name" value="AcrB_DN_DC_subdom"/>
</dbReference>
<keyword evidence="3" id="KW-1003">Cell membrane</keyword>
<evidence type="ECO:0000313" key="10">
    <source>
        <dbReference type="Proteomes" id="UP000199518"/>
    </source>
</evidence>
<feature type="transmembrane region" description="Helical" evidence="8">
    <location>
        <begin position="1061"/>
        <end position="1082"/>
    </location>
</feature>
<comment type="subcellular location">
    <subcellularLocation>
        <location evidence="1">Cell inner membrane</location>
        <topology evidence="1">Multi-pass membrane protein</topology>
    </subcellularLocation>
</comment>
<keyword evidence="10" id="KW-1185">Reference proteome</keyword>
<dbReference type="Gene3D" id="3.30.70.1320">
    <property type="entry name" value="Multidrug efflux transporter AcrB pore domain like"/>
    <property type="match status" value="1"/>
</dbReference>
<feature type="transmembrane region" description="Helical" evidence="8">
    <location>
        <begin position="358"/>
        <end position="377"/>
    </location>
</feature>
<dbReference type="InterPro" id="IPR001036">
    <property type="entry name" value="Acrflvin-R"/>
</dbReference>
<protein>
    <submittedName>
        <fullName evidence="9">Multidrug efflux pump</fullName>
    </submittedName>
</protein>
<keyword evidence="7 8" id="KW-0472">Membrane</keyword>
<dbReference type="Gene3D" id="3.30.2090.10">
    <property type="entry name" value="Multidrug efflux transporter AcrB TolC docking domain, DN and DC subdomains"/>
    <property type="match status" value="2"/>
</dbReference>
<reference evidence="10" key="1">
    <citation type="submission" date="2016-10" db="EMBL/GenBank/DDBJ databases">
        <authorList>
            <person name="Varghese N."/>
            <person name="Submissions S."/>
        </authorList>
    </citation>
    <scope>NUCLEOTIDE SEQUENCE [LARGE SCALE GENOMIC DNA]</scope>
    <source>
        <strain evidence="10">DSM 26348</strain>
    </source>
</reference>
<keyword evidence="4" id="KW-0997">Cell inner membrane</keyword>
<dbReference type="PANTHER" id="PTHR32063">
    <property type="match status" value="1"/>
</dbReference>
<evidence type="ECO:0000256" key="4">
    <source>
        <dbReference type="ARBA" id="ARBA00022519"/>
    </source>
</evidence>
<feature type="transmembrane region" description="Helical" evidence="8">
    <location>
        <begin position="455"/>
        <end position="475"/>
    </location>
</feature>
<dbReference type="GO" id="GO:0042910">
    <property type="term" value="F:xenobiotic transmembrane transporter activity"/>
    <property type="evidence" value="ECO:0007669"/>
    <property type="project" value="TreeGrafter"/>
</dbReference>
<evidence type="ECO:0000313" key="9">
    <source>
        <dbReference type="EMBL" id="SFJ42700.1"/>
    </source>
</evidence>
<feature type="transmembrane region" description="Helical" evidence="8">
    <location>
        <begin position="576"/>
        <end position="603"/>
    </location>
</feature>
<feature type="transmembrane region" description="Helical" evidence="8">
    <location>
        <begin position="487"/>
        <end position="514"/>
    </location>
</feature>
<keyword evidence="6 8" id="KW-1133">Transmembrane helix</keyword>
<feature type="transmembrane region" description="Helical" evidence="8">
    <location>
        <begin position="989"/>
        <end position="1011"/>
    </location>
</feature>
<feature type="transmembrane region" description="Helical" evidence="8">
    <location>
        <begin position="624"/>
        <end position="644"/>
    </location>
</feature>
<feature type="transmembrane region" description="Helical" evidence="8">
    <location>
        <begin position="1094"/>
        <end position="1120"/>
    </location>
</feature>
<dbReference type="RefSeq" id="WP_092055649.1">
    <property type="nucleotide sequence ID" value="NZ_FOQD01000020.1"/>
</dbReference>
<evidence type="ECO:0000256" key="3">
    <source>
        <dbReference type="ARBA" id="ARBA00022475"/>
    </source>
</evidence>
<dbReference type="Gene3D" id="1.20.1640.10">
    <property type="entry name" value="Multidrug efflux transporter AcrB transmembrane domain"/>
    <property type="match status" value="3"/>
</dbReference>
<dbReference type="AlphaFoldDB" id="A0A1I3R9H5"/>
<evidence type="ECO:0000256" key="5">
    <source>
        <dbReference type="ARBA" id="ARBA00022692"/>
    </source>
</evidence>
<gene>
    <name evidence="9" type="ORF">SAMN05421753_12046</name>
</gene>
<dbReference type="Gene3D" id="3.30.70.1430">
    <property type="entry name" value="Multidrug efflux transporter AcrB pore domain"/>
    <property type="match status" value="2"/>
</dbReference>
<dbReference type="SUPFAM" id="SSF82714">
    <property type="entry name" value="Multidrug efflux transporter AcrB TolC docking domain, DN and DC subdomains"/>
    <property type="match status" value="2"/>
</dbReference>
<evidence type="ECO:0000256" key="2">
    <source>
        <dbReference type="ARBA" id="ARBA00022448"/>
    </source>
</evidence>
<evidence type="ECO:0000256" key="8">
    <source>
        <dbReference type="SAM" id="Phobius"/>
    </source>
</evidence>
<evidence type="ECO:0000256" key="7">
    <source>
        <dbReference type="ARBA" id="ARBA00023136"/>
    </source>
</evidence>
<accession>A0A1I3R9H5</accession>
<dbReference type="GO" id="GO:0005886">
    <property type="term" value="C:plasma membrane"/>
    <property type="evidence" value="ECO:0007669"/>
    <property type="project" value="UniProtKB-SubCell"/>
</dbReference>
<dbReference type="PANTHER" id="PTHR32063:SF11">
    <property type="entry name" value="CATION OR DRUG EFFLUX SYSTEM PROTEIN"/>
    <property type="match status" value="1"/>
</dbReference>
<organism evidence="9 10">
    <name type="scientific">Planctomicrobium piriforme</name>
    <dbReference type="NCBI Taxonomy" id="1576369"/>
    <lineage>
        <taxon>Bacteria</taxon>
        <taxon>Pseudomonadati</taxon>
        <taxon>Planctomycetota</taxon>
        <taxon>Planctomycetia</taxon>
        <taxon>Planctomycetales</taxon>
        <taxon>Planctomycetaceae</taxon>
        <taxon>Planctomicrobium</taxon>
    </lineage>
</organism>
<dbReference type="SUPFAM" id="SSF82866">
    <property type="entry name" value="Multidrug efflux transporter AcrB transmembrane domain"/>
    <property type="match status" value="2"/>
</dbReference>
<dbReference type="PRINTS" id="PR00702">
    <property type="entry name" value="ACRIFLAVINRP"/>
</dbReference>
<keyword evidence="5 8" id="KW-0812">Transmembrane</keyword>
<feature type="transmembrane region" description="Helical" evidence="8">
    <location>
        <begin position="534"/>
        <end position="556"/>
    </location>
</feature>
<sequence length="1140" mass="122231">MLSHFFIDRPIFATVLSIVIVVVGGIALIGLPIAQYPDVAPPTVQVTATYPGANAVTVAETVATPIELEINGVERMLYMSSKSTNDGQMMLDITFELGTDLDTAQVLVQNRVAVAEAKLPEEVKRLGVTTKKKSPSILLCVNLISPGNQYDQLYLSNFAALNVKDEIARIEGVGDVSYLGPRDYSMRVWLDPNKLASRQMTAAEVMKAIQEQNVQVAAGRLGAPPVAPGSNFGFQVPINTQGRLSTTAEFEKIVVRSGERGQLVYLRDVVRDSTYGAAGEQLTAGIELGAKNYDVNAYLDGQPSITLAAFQLPGSNALETSHAIRAKMEELKTGFPEGIDYRIEYDTTVFVEESIKSVYHTLIEAIALVFIVVLVFLQNWRATVIPMIAVPVSLIGTFAVMSLLGFSLNNLSLFGLVLAIGIVVDDAIVVVENVERLMLLGLSPRDATRKAMEEVTGPVIAIGLVLCAVFVPTAFMAGISGQFYRQFALTIAASTIISAFNSLTLSPALCALLLKPHAHGEHAQRPDALPRLGLVVIGALLSFLFLAGPVAQAMGYDVAAHGAAAHHPPPGWLMPAVLVVGGILGWILAPLVNRALAGFFVLFNKLFDVSTAVYGGLVKNLLQFSLVVLLIYGGLMALTGVAIFRVPVGFIPEQDKGYLIVNVQLPDGASLERSDVLIRKLSEVVGQTEGVAHSLDLSGYSILLGTNLSNAAGMFVILDPFEERAGHPELGAPAIAKKLRAEFSKFQEAQVSVFGAPPVEGLGSTGGFKMQVQDRRNAGLRALQGGVQNLAEQGMSQYPGQFAGLFSSFSVSQPQIFLKIDREKAKAEGVSLDDIHLTLQTFLGGSYVNDFSFQNRSWQVNVQSDPAFRMTADDIGRLEVRNAAGGRVPFATLMTIKDVTGPAIVNRYQLYPSAELTGVALPGVSSGVAVPLMENLAREQLPNTLGFQWTELTLQQILASKDLLTKLVFPLAVVFVFLVLAAQYESWTLPVSIILIVPMCILAALLGVVIAKLDNNVFVQIGLVVLVGLAAKNAILIVEFAKQLQDEGQPLFEATVKACKLRLRPILMTSLAFILGVVPLVLAKGAGAEMRATLGITVFSGMLGVTIFGVLFTPVFFFVIRRFSGEKSSPPVPTSSSADH</sequence>
<dbReference type="SUPFAM" id="SSF82693">
    <property type="entry name" value="Multidrug efflux transporter AcrB pore domain, PN1, PN2, PC1 and PC2 subdomains"/>
    <property type="match status" value="4"/>
</dbReference>
<dbReference type="EMBL" id="FOQD01000020">
    <property type="protein sequence ID" value="SFJ42700.1"/>
    <property type="molecule type" value="Genomic_DNA"/>
</dbReference>
<dbReference type="FunFam" id="1.20.1640.10:FF:000001">
    <property type="entry name" value="Efflux pump membrane transporter"/>
    <property type="match status" value="1"/>
</dbReference>
<feature type="transmembrane region" description="Helical" evidence="8">
    <location>
        <begin position="963"/>
        <end position="982"/>
    </location>
</feature>
<dbReference type="FunFam" id="3.30.70.1430:FF:000001">
    <property type="entry name" value="Efflux pump membrane transporter"/>
    <property type="match status" value="1"/>
</dbReference>
<feature type="transmembrane region" description="Helical" evidence="8">
    <location>
        <begin position="384"/>
        <end position="406"/>
    </location>
</feature>
<dbReference type="Proteomes" id="UP000199518">
    <property type="component" value="Unassembled WGS sequence"/>
</dbReference>
<dbReference type="Gene3D" id="3.30.70.1440">
    <property type="entry name" value="Multidrug efflux transporter AcrB pore domain"/>
    <property type="match status" value="1"/>
</dbReference>
<evidence type="ECO:0000256" key="6">
    <source>
        <dbReference type="ARBA" id="ARBA00022989"/>
    </source>
</evidence>
<name>A0A1I3R9H5_9PLAN</name>
<feature type="transmembrane region" description="Helical" evidence="8">
    <location>
        <begin position="412"/>
        <end position="434"/>
    </location>
</feature>
<dbReference type="Pfam" id="PF00873">
    <property type="entry name" value="ACR_tran"/>
    <property type="match status" value="2"/>
</dbReference>
<keyword evidence="2" id="KW-0813">Transport</keyword>
<feature type="transmembrane region" description="Helical" evidence="8">
    <location>
        <begin position="12"/>
        <end position="34"/>
    </location>
</feature>
<proteinExistence type="predicted"/>
<dbReference type="OrthoDB" id="220575at2"/>
<feature type="transmembrane region" description="Helical" evidence="8">
    <location>
        <begin position="1017"/>
        <end position="1040"/>
    </location>
</feature>
<dbReference type="STRING" id="1576369.SAMN05421753_12046"/>